<reference evidence="6 7" key="1">
    <citation type="submission" date="2015-10" db="EMBL/GenBank/DDBJ databases">
        <title>Draft genome sequence of Streptomyces cellostaticus DSM 40189, type strain for the species Streptomyces cellostaticus.</title>
        <authorList>
            <person name="Ruckert C."/>
            <person name="Winkler A."/>
            <person name="Kalinowski J."/>
            <person name="Kampfer P."/>
            <person name="Glaeser S."/>
        </authorList>
    </citation>
    <scope>NUCLEOTIDE SEQUENCE [LARGE SCALE GENOMIC DNA]</scope>
    <source>
        <strain evidence="6 7">DSM 40189</strain>
    </source>
</reference>
<dbReference type="EMBL" id="LMWL01000029">
    <property type="protein sequence ID" value="KUM95710.1"/>
    <property type="molecule type" value="Genomic_DNA"/>
</dbReference>
<dbReference type="InterPro" id="IPR051423">
    <property type="entry name" value="CD225/Dispanin"/>
</dbReference>
<protein>
    <recommendedName>
        <fullName evidence="8">CD225/dispanin family protein</fullName>
    </recommendedName>
</protein>
<evidence type="ECO:0000313" key="6">
    <source>
        <dbReference type="EMBL" id="KUM95710.1"/>
    </source>
</evidence>
<keyword evidence="3 5" id="KW-1133">Transmembrane helix</keyword>
<organism evidence="6 7">
    <name type="scientific">Streptomyces cellostaticus</name>
    <dbReference type="NCBI Taxonomy" id="67285"/>
    <lineage>
        <taxon>Bacteria</taxon>
        <taxon>Bacillati</taxon>
        <taxon>Actinomycetota</taxon>
        <taxon>Actinomycetes</taxon>
        <taxon>Kitasatosporales</taxon>
        <taxon>Streptomycetaceae</taxon>
        <taxon>Streptomyces</taxon>
    </lineage>
</organism>
<comment type="subcellular location">
    <subcellularLocation>
        <location evidence="1">Membrane</location>
    </subcellularLocation>
</comment>
<dbReference type="STRING" id="67285.AQI88_15695"/>
<keyword evidence="2 5" id="KW-0812">Transmembrane</keyword>
<accession>A0A101NLX2</accession>
<evidence type="ECO:0000313" key="7">
    <source>
        <dbReference type="Proteomes" id="UP000054241"/>
    </source>
</evidence>
<dbReference type="InterPro" id="IPR007593">
    <property type="entry name" value="CD225/Dispanin_fam"/>
</dbReference>
<evidence type="ECO:0008006" key="8">
    <source>
        <dbReference type="Google" id="ProtNLM"/>
    </source>
</evidence>
<keyword evidence="7" id="KW-1185">Reference proteome</keyword>
<evidence type="ECO:0000256" key="3">
    <source>
        <dbReference type="ARBA" id="ARBA00022989"/>
    </source>
</evidence>
<sequence>MVPAVLVTLFCFLPTGIAAIVFSSQVSSKSSVGDFAGAAKASQKARLYVVVSLLAGVLFWVIMIAIGMSTSSTTTSMPAP</sequence>
<keyword evidence="4 5" id="KW-0472">Membrane</keyword>
<dbReference type="PANTHER" id="PTHR14948:SF25">
    <property type="entry name" value="DUF4190 DOMAIN-CONTAINING PROTEIN"/>
    <property type="match status" value="1"/>
</dbReference>
<dbReference type="GO" id="GO:0016020">
    <property type="term" value="C:membrane"/>
    <property type="evidence" value="ECO:0007669"/>
    <property type="project" value="UniProtKB-SubCell"/>
</dbReference>
<evidence type="ECO:0000256" key="4">
    <source>
        <dbReference type="ARBA" id="ARBA00023136"/>
    </source>
</evidence>
<evidence type="ECO:0000256" key="5">
    <source>
        <dbReference type="SAM" id="Phobius"/>
    </source>
</evidence>
<evidence type="ECO:0000256" key="2">
    <source>
        <dbReference type="ARBA" id="ARBA00022692"/>
    </source>
</evidence>
<proteinExistence type="predicted"/>
<dbReference type="Pfam" id="PF04505">
    <property type="entry name" value="CD225"/>
    <property type="match status" value="1"/>
</dbReference>
<dbReference type="Proteomes" id="UP000054241">
    <property type="component" value="Unassembled WGS sequence"/>
</dbReference>
<comment type="caution">
    <text evidence="6">The sequence shown here is derived from an EMBL/GenBank/DDBJ whole genome shotgun (WGS) entry which is preliminary data.</text>
</comment>
<dbReference type="AlphaFoldDB" id="A0A101NLX2"/>
<feature type="transmembrane region" description="Helical" evidence="5">
    <location>
        <begin position="47"/>
        <end position="68"/>
    </location>
</feature>
<gene>
    <name evidence="6" type="ORF">AQI88_15695</name>
</gene>
<dbReference type="PANTHER" id="PTHR14948">
    <property type="entry name" value="NG5"/>
    <property type="match status" value="1"/>
</dbReference>
<evidence type="ECO:0000256" key="1">
    <source>
        <dbReference type="ARBA" id="ARBA00004370"/>
    </source>
</evidence>
<name>A0A101NLX2_9ACTN</name>